<feature type="transmembrane region" description="Helical" evidence="1">
    <location>
        <begin position="570"/>
        <end position="593"/>
    </location>
</feature>
<dbReference type="GO" id="GO:0009251">
    <property type="term" value="P:glucan catabolic process"/>
    <property type="evidence" value="ECO:0007669"/>
    <property type="project" value="TreeGrafter"/>
</dbReference>
<dbReference type="InterPro" id="IPR013320">
    <property type="entry name" value="ConA-like_dom_sf"/>
</dbReference>
<dbReference type="PANTHER" id="PTHR10963:SF24">
    <property type="entry name" value="GLYCOSIDASE C21B10.07-RELATED"/>
    <property type="match status" value="1"/>
</dbReference>
<feature type="signal peptide" evidence="2">
    <location>
        <begin position="1"/>
        <end position="20"/>
    </location>
</feature>
<protein>
    <recommendedName>
        <fullName evidence="5">GH16 domain-containing protein</fullName>
    </recommendedName>
</protein>
<dbReference type="AlphaFoldDB" id="A0AAV5ARM6"/>
<proteinExistence type="predicted"/>
<dbReference type="Proteomes" id="UP001050691">
    <property type="component" value="Unassembled WGS sequence"/>
</dbReference>
<organism evidence="3 4">
    <name type="scientific">Clathrus columnatus</name>
    <dbReference type="NCBI Taxonomy" id="1419009"/>
    <lineage>
        <taxon>Eukaryota</taxon>
        <taxon>Fungi</taxon>
        <taxon>Dikarya</taxon>
        <taxon>Basidiomycota</taxon>
        <taxon>Agaricomycotina</taxon>
        <taxon>Agaricomycetes</taxon>
        <taxon>Phallomycetidae</taxon>
        <taxon>Phallales</taxon>
        <taxon>Clathraceae</taxon>
        <taxon>Clathrus</taxon>
    </lineage>
</organism>
<evidence type="ECO:0000313" key="4">
    <source>
        <dbReference type="Proteomes" id="UP001050691"/>
    </source>
</evidence>
<feature type="chain" id="PRO_5043853830" description="GH16 domain-containing protein" evidence="2">
    <location>
        <begin position="21"/>
        <end position="685"/>
    </location>
</feature>
<dbReference type="CDD" id="cd02181">
    <property type="entry name" value="GH16_fungal_Lam16A_glucanase"/>
    <property type="match status" value="1"/>
</dbReference>
<dbReference type="PANTHER" id="PTHR10963">
    <property type="entry name" value="GLYCOSYL HYDROLASE-RELATED"/>
    <property type="match status" value="1"/>
</dbReference>
<dbReference type="Pfam" id="PF26113">
    <property type="entry name" value="GH16_XgeA"/>
    <property type="match status" value="1"/>
</dbReference>
<dbReference type="InterPro" id="IPR050546">
    <property type="entry name" value="Glycosyl_Hydrlase_16"/>
</dbReference>
<evidence type="ECO:0008006" key="5">
    <source>
        <dbReference type="Google" id="ProtNLM"/>
    </source>
</evidence>
<gene>
    <name evidence="3" type="ORF">Clacol_009702</name>
</gene>
<keyword evidence="4" id="KW-1185">Reference proteome</keyword>
<evidence type="ECO:0000256" key="2">
    <source>
        <dbReference type="SAM" id="SignalP"/>
    </source>
</evidence>
<accession>A0AAV5ARM6</accession>
<dbReference type="Gene3D" id="2.60.120.200">
    <property type="match status" value="1"/>
</dbReference>
<dbReference type="EMBL" id="BPWL01000011">
    <property type="protein sequence ID" value="GJJ15425.1"/>
    <property type="molecule type" value="Genomic_DNA"/>
</dbReference>
<sequence length="685" mass="74342">MRTLGALTFALLFSLDVVHAQGPYQLIKTFQGETFFDDWTYFDGPDLLTNGDVVWVSKEVAIETNLTFVNNAGNAIIKVDNTSLVVFNQKRNSIRITTNDTYGAGSVWTADILHAPFGCSVWPAWWSQAPTSPIGGEIDTFENVNQATTNQISLHTTTGCNLAGSSFTGQTLSTNCSEANNGNMGCVIADNRTGAFGEAFANNGGGMFVTEYAINAINVWFFPRSNIPSVLNDSTTTLDTSNLGTPLAAYGDSAGCNITEFFAPQELIFDITLCGDFAMGVFNDTCSGSCSAVVIGPPPGYDNAFFEVKNVKVFQNAAAIAANPNAKSNSTQSPSPGSKSSAVSTSLVPLSGILFVGLLLQMYLVGSATAFLSEDGVELLVVPDLLSSMIVKEAYTRDSVKKYFSRIMAPSVKSRSCGDWQAVGNHHLIELTSAVVTILTHDILETLDKEITYIWKFALVVIIMLITTDIRVLLALSFIPWIGFEDYMDYTSSQFWNFVVPSNLATSGAQVLEVIYCVLWFVVLACTEYLFLMRGSPPSPDSSSQLVATFPLGKSNAGMIQGVFPKQSSVIAFGIPELIFQSILVLVIIMTIIRHRKTWILQEKTSLATIIIRDGLWGSRRAAQSALPSNFQTSRLLLNLRSSSGSGNIGVSDMTSLSFIRSRLSTDREMDSYSESQHQHTPEIA</sequence>
<name>A0AAV5ARM6_9AGAM</name>
<evidence type="ECO:0000256" key="1">
    <source>
        <dbReference type="SAM" id="Phobius"/>
    </source>
</evidence>
<keyword evidence="2" id="KW-0732">Signal</keyword>
<feature type="transmembrane region" description="Helical" evidence="1">
    <location>
        <begin position="457"/>
        <end position="484"/>
    </location>
</feature>
<dbReference type="SUPFAM" id="SSF49899">
    <property type="entry name" value="Concanavalin A-like lectins/glucanases"/>
    <property type="match status" value="1"/>
</dbReference>
<keyword evidence="1" id="KW-0812">Transmembrane</keyword>
<feature type="transmembrane region" description="Helical" evidence="1">
    <location>
        <begin position="504"/>
        <end position="532"/>
    </location>
</feature>
<evidence type="ECO:0000313" key="3">
    <source>
        <dbReference type="EMBL" id="GJJ15425.1"/>
    </source>
</evidence>
<keyword evidence="1" id="KW-1133">Transmembrane helix</keyword>
<comment type="caution">
    <text evidence="3">The sequence shown here is derived from an EMBL/GenBank/DDBJ whole genome shotgun (WGS) entry which is preliminary data.</text>
</comment>
<reference evidence="3" key="1">
    <citation type="submission" date="2021-10" db="EMBL/GenBank/DDBJ databases">
        <title>De novo Genome Assembly of Clathrus columnatus (Basidiomycota, Fungi) Using Illumina and Nanopore Sequence Data.</title>
        <authorList>
            <person name="Ogiso-Tanaka E."/>
            <person name="Itagaki H."/>
            <person name="Hosoya T."/>
            <person name="Hosaka K."/>
        </authorList>
    </citation>
    <scope>NUCLEOTIDE SEQUENCE</scope>
    <source>
        <strain evidence="3">MO-923</strain>
    </source>
</reference>
<keyword evidence="1" id="KW-0472">Membrane</keyword>